<dbReference type="AlphaFoldDB" id="A0A512BT96"/>
<name>A0A512BT96_9HYPH</name>
<sequence length="62" mass="6391">MLTTPGVTARTSGATLAFWVSGNVAKAGATEKLATPATIAATAQDLRMKREGLMEIIGLSNE</sequence>
<organism evidence="1 2">
    <name type="scientific">Microvirga aerophila</name>
    <dbReference type="NCBI Taxonomy" id="670291"/>
    <lineage>
        <taxon>Bacteria</taxon>
        <taxon>Pseudomonadati</taxon>
        <taxon>Pseudomonadota</taxon>
        <taxon>Alphaproteobacteria</taxon>
        <taxon>Hyphomicrobiales</taxon>
        <taxon>Methylobacteriaceae</taxon>
        <taxon>Microvirga</taxon>
    </lineage>
</organism>
<keyword evidence="2" id="KW-1185">Reference proteome</keyword>
<dbReference type="Proteomes" id="UP000321085">
    <property type="component" value="Unassembled WGS sequence"/>
</dbReference>
<dbReference type="EMBL" id="BJYU01000037">
    <property type="protein sequence ID" value="GEO15135.1"/>
    <property type="molecule type" value="Genomic_DNA"/>
</dbReference>
<evidence type="ECO:0000313" key="1">
    <source>
        <dbReference type="EMBL" id="GEO15135.1"/>
    </source>
</evidence>
<protein>
    <submittedName>
        <fullName evidence="1">Uncharacterized protein</fullName>
    </submittedName>
</protein>
<gene>
    <name evidence="1" type="ORF">MAE02_28310</name>
</gene>
<proteinExistence type="predicted"/>
<accession>A0A512BT96</accession>
<comment type="caution">
    <text evidence="1">The sequence shown here is derived from an EMBL/GenBank/DDBJ whole genome shotgun (WGS) entry which is preliminary data.</text>
</comment>
<evidence type="ECO:0000313" key="2">
    <source>
        <dbReference type="Proteomes" id="UP000321085"/>
    </source>
</evidence>
<reference evidence="1 2" key="1">
    <citation type="submission" date="2019-07" db="EMBL/GenBank/DDBJ databases">
        <title>Whole genome shotgun sequence of Microvirga aerophila NBRC 106136.</title>
        <authorList>
            <person name="Hosoyama A."/>
            <person name="Uohara A."/>
            <person name="Ohji S."/>
            <person name="Ichikawa N."/>
        </authorList>
    </citation>
    <scope>NUCLEOTIDE SEQUENCE [LARGE SCALE GENOMIC DNA]</scope>
    <source>
        <strain evidence="1 2">NBRC 106136</strain>
    </source>
</reference>